<proteinExistence type="predicted"/>
<dbReference type="Proteomes" id="UP000267250">
    <property type="component" value="Chromosome"/>
</dbReference>
<evidence type="ECO:0000313" key="4">
    <source>
        <dbReference type="Proteomes" id="UP000267250"/>
    </source>
</evidence>
<dbReference type="KEGG" id="aft:BBF96_03190"/>
<dbReference type="EMBL" id="CP016379">
    <property type="protein sequence ID" value="AZR72472.1"/>
    <property type="molecule type" value="Genomic_DNA"/>
</dbReference>
<evidence type="ECO:0000256" key="1">
    <source>
        <dbReference type="ARBA" id="ARBA00023002"/>
    </source>
</evidence>
<feature type="domain" description="SoxA A3" evidence="2">
    <location>
        <begin position="6"/>
        <end position="85"/>
    </location>
</feature>
<dbReference type="CDD" id="cd19946">
    <property type="entry name" value="GlpA-like_Fer2_BFD-like"/>
    <property type="match status" value="1"/>
</dbReference>
<dbReference type="PANTHER" id="PTHR42949:SF3">
    <property type="entry name" value="ANAEROBIC GLYCEROL-3-PHOSPHATE DEHYDROGENASE SUBUNIT B"/>
    <property type="match status" value="1"/>
</dbReference>
<organism evidence="3 4">
    <name type="scientific">Anoxybacter fermentans</name>
    <dbReference type="NCBI Taxonomy" id="1323375"/>
    <lineage>
        <taxon>Bacteria</taxon>
        <taxon>Bacillati</taxon>
        <taxon>Bacillota</taxon>
        <taxon>Clostridia</taxon>
        <taxon>Halanaerobiales</taxon>
        <taxon>Anoxybacter</taxon>
    </lineage>
</organism>
<gene>
    <name evidence="3" type="ORF">BBF96_03190</name>
</gene>
<dbReference type="Pfam" id="PF17806">
    <property type="entry name" value="SO_alpha_A3"/>
    <property type="match status" value="1"/>
</dbReference>
<accession>A0A3Q9HPG8</accession>
<dbReference type="RefSeq" id="WP_127015802.1">
    <property type="nucleotide sequence ID" value="NZ_CP016379.1"/>
</dbReference>
<dbReference type="InterPro" id="IPR041854">
    <property type="entry name" value="BFD-like_2Fe2S-bd_dom_sf"/>
</dbReference>
<protein>
    <submittedName>
        <fullName evidence="3">(2Fe-2S)-binding protein</fullName>
    </submittedName>
</protein>
<dbReference type="InterPro" id="IPR051691">
    <property type="entry name" value="Metab_Enz_Cyan_OpOx_G3PDH"/>
</dbReference>
<dbReference type="PANTHER" id="PTHR42949">
    <property type="entry name" value="ANAEROBIC GLYCEROL-3-PHOSPHATE DEHYDROGENASE SUBUNIT B"/>
    <property type="match status" value="1"/>
</dbReference>
<reference evidence="3 4" key="1">
    <citation type="submission" date="2016-07" db="EMBL/GenBank/DDBJ databases">
        <title>Genome and transcriptome analysis of iron-reducing fermentative bacteria Anoxybacter fermentans.</title>
        <authorList>
            <person name="Zeng X."/>
            <person name="Shao Z."/>
        </authorList>
    </citation>
    <scope>NUCLEOTIDE SEQUENCE [LARGE SCALE GENOMIC DNA]</scope>
    <source>
        <strain evidence="3 4">DY22613</strain>
    </source>
</reference>
<dbReference type="Gene3D" id="1.10.10.1100">
    <property type="entry name" value="BFD-like [2Fe-2S]-binding domain"/>
    <property type="match status" value="1"/>
</dbReference>
<evidence type="ECO:0000313" key="3">
    <source>
        <dbReference type="EMBL" id="AZR72472.1"/>
    </source>
</evidence>
<sequence length="92" mass="10014">MENGKIIVCRCEDVTLAEIRQLIEEGFTSLDEIKRIARCGMGPCQGKTCSQIIAREIAAATGKSLEEIQIPTNRPPIGGIKLGELVGEENEE</sequence>
<evidence type="ECO:0000259" key="2">
    <source>
        <dbReference type="Pfam" id="PF17806"/>
    </source>
</evidence>
<dbReference type="InterPro" id="IPR041117">
    <property type="entry name" value="SoxA_A3"/>
</dbReference>
<dbReference type="GO" id="GO:0016491">
    <property type="term" value="F:oxidoreductase activity"/>
    <property type="evidence" value="ECO:0007669"/>
    <property type="project" value="UniProtKB-KW"/>
</dbReference>
<dbReference type="AlphaFoldDB" id="A0A3Q9HPG8"/>
<dbReference type="OrthoDB" id="9801699at2"/>
<keyword evidence="4" id="KW-1185">Reference proteome</keyword>
<keyword evidence="1" id="KW-0560">Oxidoreductase</keyword>
<name>A0A3Q9HPG8_9FIRM</name>